<reference evidence="2 3" key="2">
    <citation type="journal article" date="2016" name="Int. J. Syst. Evol. Microbiol.">
        <title>Flavisolibacter tropicus sp. nov., isolated from tropical soil.</title>
        <authorList>
            <person name="Lee J.J."/>
            <person name="Kang M.S."/>
            <person name="Kim G.S."/>
            <person name="Lee C.S."/>
            <person name="Lim S."/>
            <person name="Lee J."/>
            <person name="Roh S.H."/>
            <person name="Kang H."/>
            <person name="Ha J.M."/>
            <person name="Bae S."/>
            <person name="Jung H.Y."/>
            <person name="Kim M.K."/>
        </authorList>
    </citation>
    <scope>NUCLEOTIDE SEQUENCE [LARGE SCALE GENOMIC DNA]</scope>
    <source>
        <strain evidence="2 3">LCS9</strain>
    </source>
</reference>
<reference evidence="3" key="1">
    <citation type="submission" date="2015-01" db="EMBL/GenBank/DDBJ databases">
        <title>Flavisolibacter sp./LCS9/ whole genome sequencing.</title>
        <authorList>
            <person name="Kim M.K."/>
            <person name="Srinivasan S."/>
            <person name="Lee J.-J."/>
        </authorList>
    </citation>
    <scope>NUCLEOTIDE SEQUENCE [LARGE SCALE GENOMIC DNA]</scope>
    <source>
        <strain evidence="3">LCS9</strain>
    </source>
</reference>
<gene>
    <name evidence="2" type="ORF">SY85_23740</name>
</gene>
<keyword evidence="1" id="KW-0732">Signal</keyword>
<feature type="chain" id="PRO_5008001580" description="Lipoprotein" evidence="1">
    <location>
        <begin position="20"/>
        <end position="312"/>
    </location>
</feature>
<dbReference type="AlphaFoldDB" id="A0A172U207"/>
<dbReference type="KEGG" id="fla:SY85_23740"/>
<evidence type="ECO:0008006" key="4">
    <source>
        <dbReference type="Google" id="ProtNLM"/>
    </source>
</evidence>
<proteinExistence type="predicted"/>
<feature type="signal peptide" evidence="1">
    <location>
        <begin position="1"/>
        <end position="19"/>
    </location>
</feature>
<evidence type="ECO:0000313" key="2">
    <source>
        <dbReference type="EMBL" id="ANE53037.1"/>
    </source>
</evidence>
<dbReference type="EMBL" id="CP011390">
    <property type="protein sequence ID" value="ANE53037.1"/>
    <property type="molecule type" value="Genomic_DNA"/>
</dbReference>
<dbReference type="OrthoDB" id="654041at2"/>
<evidence type="ECO:0000256" key="1">
    <source>
        <dbReference type="SAM" id="SignalP"/>
    </source>
</evidence>
<dbReference type="Proteomes" id="UP000077177">
    <property type="component" value="Chromosome"/>
</dbReference>
<evidence type="ECO:0000313" key="3">
    <source>
        <dbReference type="Proteomes" id="UP000077177"/>
    </source>
</evidence>
<dbReference type="RefSeq" id="WP_066408568.1">
    <property type="nucleotide sequence ID" value="NZ_CP011390.1"/>
</dbReference>
<accession>A0A172U207</accession>
<keyword evidence="3" id="KW-1185">Reference proteome</keyword>
<dbReference type="PROSITE" id="PS51257">
    <property type="entry name" value="PROKAR_LIPOPROTEIN"/>
    <property type="match status" value="1"/>
</dbReference>
<organism evidence="2 3">
    <name type="scientific">Flavisolibacter tropicus</name>
    <dbReference type="NCBI Taxonomy" id="1492898"/>
    <lineage>
        <taxon>Bacteria</taxon>
        <taxon>Pseudomonadati</taxon>
        <taxon>Bacteroidota</taxon>
        <taxon>Chitinophagia</taxon>
        <taxon>Chitinophagales</taxon>
        <taxon>Chitinophagaceae</taxon>
        <taxon>Flavisolibacter</taxon>
    </lineage>
</organism>
<dbReference type="STRING" id="1492898.SY85_23740"/>
<protein>
    <recommendedName>
        <fullName evidence="4">Lipoprotein</fullName>
    </recommendedName>
</protein>
<name>A0A172U207_9BACT</name>
<sequence length="312" mass="35042">MNKHICSLATISLMAFSLAGCIGSKLGSANNKEKVQMNIKEKVDVIDYALLKEQTVPSFASRGQSRGPMTGLTLGAVSLATNAVKQMIAKDKKKYTAEYDYALTDLYFYDQLSTENPFDPIGMQFSGFRLVRTFQNKGVTDTAMIADFELDATNPYEIINNSIFRLKLKSLQLNYAKAKVPANNKLLNMDFEISFHTSYVNGQGVLFKNIELGKFYFFLRKAPLDKNEEGYTAYFEKLKGKKLEGQSFIVPRSFGYHMSNSNTVEPAYSQGAYTIQVKVKESSKNTFVNQMIIDNSNKLVDALGDQLKKKLK</sequence>